<keyword evidence="2 4" id="KW-0694">RNA-binding</keyword>
<dbReference type="GO" id="GO:0003677">
    <property type="term" value="F:DNA binding"/>
    <property type="evidence" value="ECO:0007669"/>
    <property type="project" value="UniProtKB-KW"/>
</dbReference>
<evidence type="ECO:0000256" key="5">
    <source>
        <dbReference type="SAM" id="MobiDB-lite"/>
    </source>
</evidence>
<dbReference type="SMART" id="SM00363">
    <property type="entry name" value="S4"/>
    <property type="match status" value="1"/>
</dbReference>
<dbReference type="PROSITE" id="PS50889">
    <property type="entry name" value="S4"/>
    <property type="match status" value="1"/>
</dbReference>
<dbReference type="PIRSF" id="PIRSF016821">
    <property type="entry name" value="HSP15"/>
    <property type="match status" value="1"/>
</dbReference>
<dbReference type="SUPFAM" id="SSF55174">
    <property type="entry name" value="Alpha-L RNA-binding motif"/>
    <property type="match status" value="1"/>
</dbReference>
<proteinExistence type="inferred from homology"/>
<dbReference type="CDD" id="cd00165">
    <property type="entry name" value="S4"/>
    <property type="match status" value="1"/>
</dbReference>
<dbReference type="GO" id="GO:0004812">
    <property type="term" value="F:aminoacyl-tRNA ligase activity"/>
    <property type="evidence" value="ECO:0007669"/>
    <property type="project" value="UniProtKB-KW"/>
</dbReference>
<evidence type="ECO:0000256" key="4">
    <source>
        <dbReference type="PROSITE-ProRule" id="PRU00182"/>
    </source>
</evidence>
<sequence length="131" mass="14481">MAGDEKASLRIDKWLWYARFFKTRSIASTVCTGGRVRVGGKAINKASQLVKPDDVLTFTQGASIRVIKILALGDRRGPAPEARELYEDLAPIDNQKTGKANPVGDNAIRDMGAGRPTKKDRRDIDKLRQND</sequence>
<organism evidence="7 8">
    <name type="scientific">Kiloniella spongiae</name>
    <dbReference type="NCBI Taxonomy" id="1489064"/>
    <lineage>
        <taxon>Bacteria</taxon>
        <taxon>Pseudomonadati</taxon>
        <taxon>Pseudomonadota</taxon>
        <taxon>Alphaproteobacteria</taxon>
        <taxon>Rhodospirillales</taxon>
        <taxon>Kiloniellaceae</taxon>
        <taxon>Kiloniella</taxon>
    </lineage>
</organism>
<feature type="domain" description="RNA-binding S4" evidence="6">
    <location>
        <begin position="9"/>
        <end position="73"/>
    </location>
</feature>
<dbReference type="GO" id="GO:0034605">
    <property type="term" value="P:cellular response to heat"/>
    <property type="evidence" value="ECO:0007669"/>
    <property type="project" value="InterPro"/>
</dbReference>
<protein>
    <submittedName>
        <fullName evidence="7">tRNA synthetase RNA-binding protein</fullName>
    </submittedName>
</protein>
<dbReference type="InterPro" id="IPR002942">
    <property type="entry name" value="S4_RNA-bd"/>
</dbReference>
<evidence type="ECO:0000313" key="8">
    <source>
        <dbReference type="Proteomes" id="UP000035444"/>
    </source>
</evidence>
<keyword evidence="8" id="KW-1185">Reference proteome</keyword>
<comment type="caution">
    <text evidence="7">The sequence shown here is derived from an EMBL/GenBank/DDBJ whole genome shotgun (WGS) entry which is preliminary data.</text>
</comment>
<name>A0A0H2MK31_9PROT</name>
<evidence type="ECO:0000256" key="2">
    <source>
        <dbReference type="ARBA" id="ARBA00022884"/>
    </source>
</evidence>
<dbReference type="InterPro" id="IPR025708">
    <property type="entry name" value="HSP15"/>
</dbReference>
<feature type="region of interest" description="Disordered" evidence="5">
    <location>
        <begin position="91"/>
        <end position="131"/>
    </location>
</feature>
<dbReference type="InterPro" id="IPR036986">
    <property type="entry name" value="S4_RNA-bd_sf"/>
</dbReference>
<dbReference type="EMBL" id="LAQL01000002">
    <property type="protein sequence ID" value="KLN62536.1"/>
    <property type="molecule type" value="Genomic_DNA"/>
</dbReference>
<dbReference type="PATRIC" id="fig|1489064.4.peg.1614"/>
<reference evidence="7 8" key="1">
    <citation type="submission" date="2015-03" db="EMBL/GenBank/DDBJ databases">
        <title>Genome Sequence of Kiloniella spongiae MEBiC09566, isolated from a marine sponge.</title>
        <authorList>
            <person name="Shao Z."/>
            <person name="Wang L."/>
            <person name="Li X."/>
        </authorList>
    </citation>
    <scope>NUCLEOTIDE SEQUENCE [LARGE SCALE GENOMIC DNA]</scope>
    <source>
        <strain evidence="7 8">MEBiC09566</strain>
    </source>
</reference>
<evidence type="ECO:0000256" key="3">
    <source>
        <dbReference type="ARBA" id="ARBA00023125"/>
    </source>
</evidence>
<dbReference type="AlphaFoldDB" id="A0A0H2MK31"/>
<keyword evidence="7" id="KW-0436">Ligase</keyword>
<keyword evidence="7" id="KW-0030">Aminoacyl-tRNA synthetase</keyword>
<dbReference type="STRING" id="1489064.WH96_03390"/>
<comment type="similarity">
    <text evidence="1">Belongs to the HSP15 family.</text>
</comment>
<dbReference type="GO" id="GO:0043023">
    <property type="term" value="F:ribosomal large subunit binding"/>
    <property type="evidence" value="ECO:0007669"/>
    <property type="project" value="InterPro"/>
</dbReference>
<evidence type="ECO:0000259" key="6">
    <source>
        <dbReference type="SMART" id="SM00363"/>
    </source>
</evidence>
<keyword evidence="3" id="KW-0238">DNA-binding</keyword>
<dbReference type="Gene3D" id="3.10.290.10">
    <property type="entry name" value="RNA-binding S4 domain"/>
    <property type="match status" value="1"/>
</dbReference>
<accession>A0A0H2MK31</accession>
<feature type="compositionally biased region" description="Basic and acidic residues" evidence="5">
    <location>
        <begin position="120"/>
        <end position="131"/>
    </location>
</feature>
<dbReference type="OrthoDB" id="9797176at2"/>
<evidence type="ECO:0000313" key="7">
    <source>
        <dbReference type="EMBL" id="KLN62536.1"/>
    </source>
</evidence>
<dbReference type="GO" id="GO:0003727">
    <property type="term" value="F:single-stranded RNA binding"/>
    <property type="evidence" value="ECO:0007669"/>
    <property type="project" value="InterPro"/>
</dbReference>
<dbReference type="RefSeq" id="WP_047762658.1">
    <property type="nucleotide sequence ID" value="NZ_LAQL01000002.1"/>
</dbReference>
<dbReference type="Pfam" id="PF01479">
    <property type="entry name" value="S4"/>
    <property type="match status" value="1"/>
</dbReference>
<dbReference type="Proteomes" id="UP000035444">
    <property type="component" value="Unassembled WGS sequence"/>
</dbReference>
<gene>
    <name evidence="7" type="ORF">WH96_03390</name>
</gene>
<evidence type="ECO:0000256" key="1">
    <source>
        <dbReference type="ARBA" id="ARBA00008396"/>
    </source>
</evidence>